<evidence type="ECO:0000259" key="5">
    <source>
        <dbReference type="PROSITE" id="PS50102"/>
    </source>
</evidence>
<gene>
    <name evidence="6" type="ORF">Cni_G16584</name>
</gene>
<feature type="region of interest" description="Disordered" evidence="4">
    <location>
        <begin position="1"/>
        <end position="20"/>
    </location>
</feature>
<dbReference type="EMBL" id="CP136894">
    <property type="protein sequence ID" value="WOL07835.1"/>
    <property type="molecule type" value="Genomic_DNA"/>
</dbReference>
<dbReference type="SUPFAM" id="SSF54928">
    <property type="entry name" value="RNA-binding domain, RBD"/>
    <property type="match status" value="1"/>
</dbReference>
<dbReference type="SMART" id="SM00360">
    <property type="entry name" value="RRM"/>
    <property type="match status" value="1"/>
</dbReference>
<dbReference type="InterPro" id="IPR000504">
    <property type="entry name" value="RRM_dom"/>
</dbReference>
<dbReference type="GO" id="GO:1990904">
    <property type="term" value="C:ribonucleoprotein complex"/>
    <property type="evidence" value="ECO:0007669"/>
    <property type="project" value="UniProtKB-KW"/>
</dbReference>
<keyword evidence="6" id="KW-0687">Ribonucleoprotein</keyword>
<evidence type="ECO:0000256" key="2">
    <source>
        <dbReference type="ARBA" id="ARBA00022884"/>
    </source>
</evidence>
<keyword evidence="2 3" id="KW-0694">RNA-binding</keyword>
<reference evidence="6 7" key="1">
    <citation type="submission" date="2023-10" db="EMBL/GenBank/DDBJ databases">
        <title>Chromosome-scale genome assembly provides insights into flower coloration mechanisms of Canna indica.</title>
        <authorList>
            <person name="Li C."/>
        </authorList>
    </citation>
    <scope>NUCLEOTIDE SEQUENCE [LARGE SCALE GENOMIC DNA]</scope>
    <source>
        <tissue evidence="6">Flower</tissue>
    </source>
</reference>
<dbReference type="PANTHER" id="PTHR48032">
    <property type="entry name" value="RNA-BINDING PROTEIN MUSASHI HOMOLOG RBP6"/>
    <property type="match status" value="1"/>
</dbReference>
<keyword evidence="7" id="KW-1185">Reference proteome</keyword>
<dbReference type="AlphaFoldDB" id="A0AAQ3KHZ1"/>
<dbReference type="GO" id="GO:0003729">
    <property type="term" value="F:mRNA binding"/>
    <property type="evidence" value="ECO:0007669"/>
    <property type="project" value="TreeGrafter"/>
</dbReference>
<evidence type="ECO:0000256" key="1">
    <source>
        <dbReference type="ARBA" id="ARBA00022737"/>
    </source>
</evidence>
<protein>
    <submittedName>
        <fullName evidence="6">Heterogeneous nuclear ribonucleoprotein 1-like</fullName>
    </submittedName>
</protein>
<sequence>MAAKPQSEGEMEPPASERAKLFIGGLSNETREPELREYFGMFGEVKDAVVMTDRLTGNARGFGFVCFVDPEAADTALRKTEHVICGKKVRITQFI</sequence>
<feature type="domain" description="RRM" evidence="5">
    <location>
        <begin position="19"/>
        <end position="95"/>
    </location>
</feature>
<proteinExistence type="predicted"/>
<dbReference type="InterPro" id="IPR035979">
    <property type="entry name" value="RBD_domain_sf"/>
</dbReference>
<evidence type="ECO:0000256" key="4">
    <source>
        <dbReference type="SAM" id="MobiDB-lite"/>
    </source>
</evidence>
<dbReference type="Gene3D" id="3.30.70.330">
    <property type="match status" value="1"/>
</dbReference>
<accession>A0AAQ3KHZ1</accession>
<name>A0AAQ3KHZ1_9LILI</name>
<dbReference type="Pfam" id="PF00076">
    <property type="entry name" value="RRM_1"/>
    <property type="match status" value="1"/>
</dbReference>
<evidence type="ECO:0000256" key="3">
    <source>
        <dbReference type="PROSITE-ProRule" id="PRU00176"/>
    </source>
</evidence>
<evidence type="ECO:0000313" key="6">
    <source>
        <dbReference type="EMBL" id="WOL07835.1"/>
    </source>
</evidence>
<organism evidence="6 7">
    <name type="scientific">Canna indica</name>
    <name type="common">Indian-shot</name>
    <dbReference type="NCBI Taxonomy" id="4628"/>
    <lineage>
        <taxon>Eukaryota</taxon>
        <taxon>Viridiplantae</taxon>
        <taxon>Streptophyta</taxon>
        <taxon>Embryophyta</taxon>
        <taxon>Tracheophyta</taxon>
        <taxon>Spermatophyta</taxon>
        <taxon>Magnoliopsida</taxon>
        <taxon>Liliopsida</taxon>
        <taxon>Zingiberales</taxon>
        <taxon>Cannaceae</taxon>
        <taxon>Canna</taxon>
    </lineage>
</organism>
<dbReference type="Proteomes" id="UP001327560">
    <property type="component" value="Chromosome 5"/>
</dbReference>
<evidence type="ECO:0000313" key="7">
    <source>
        <dbReference type="Proteomes" id="UP001327560"/>
    </source>
</evidence>
<keyword evidence="1" id="KW-0677">Repeat</keyword>
<dbReference type="GO" id="GO:0006417">
    <property type="term" value="P:regulation of translation"/>
    <property type="evidence" value="ECO:0007669"/>
    <property type="project" value="TreeGrafter"/>
</dbReference>
<dbReference type="PROSITE" id="PS50102">
    <property type="entry name" value="RRM"/>
    <property type="match status" value="1"/>
</dbReference>
<dbReference type="PANTHER" id="PTHR48032:SF12">
    <property type="entry name" value="RRM DOMAIN-CONTAINING PROTEIN"/>
    <property type="match status" value="1"/>
</dbReference>
<dbReference type="InterPro" id="IPR012677">
    <property type="entry name" value="Nucleotide-bd_a/b_plait_sf"/>
</dbReference>